<dbReference type="PANTHER" id="PTHR30413:SF10">
    <property type="entry name" value="CAPSULE POLYSACCHARIDE EXPORT INNER-MEMBRANE PROTEIN CTRC"/>
    <property type="match status" value="1"/>
</dbReference>
<dbReference type="GO" id="GO:0140359">
    <property type="term" value="F:ABC-type transporter activity"/>
    <property type="evidence" value="ECO:0007669"/>
    <property type="project" value="InterPro"/>
</dbReference>
<evidence type="ECO:0000313" key="10">
    <source>
        <dbReference type="EMBL" id="CAB4780803.1"/>
    </source>
</evidence>
<evidence type="ECO:0000256" key="6">
    <source>
        <dbReference type="ARBA" id="ARBA00023136"/>
    </source>
</evidence>
<accession>A0A6J6WCG9</accession>
<dbReference type="EMBL" id="CAEZUA010000085">
    <property type="protein sequence ID" value="CAB4595379.1"/>
    <property type="molecule type" value="Genomic_DNA"/>
</dbReference>
<name>A0A6J6WCG9_9ZZZZ</name>
<feature type="transmembrane region" description="Helical" evidence="7">
    <location>
        <begin position="178"/>
        <end position="200"/>
    </location>
</feature>
<dbReference type="GO" id="GO:0015920">
    <property type="term" value="P:lipopolysaccharide transport"/>
    <property type="evidence" value="ECO:0007669"/>
    <property type="project" value="TreeGrafter"/>
</dbReference>
<evidence type="ECO:0000256" key="3">
    <source>
        <dbReference type="ARBA" id="ARBA00022475"/>
    </source>
</evidence>
<dbReference type="EMBL" id="CAEZZZ010000044">
    <property type="protein sequence ID" value="CAB4780803.1"/>
    <property type="molecule type" value="Genomic_DNA"/>
</dbReference>
<dbReference type="GO" id="GO:0005886">
    <property type="term" value="C:plasma membrane"/>
    <property type="evidence" value="ECO:0007669"/>
    <property type="project" value="UniProtKB-SubCell"/>
</dbReference>
<keyword evidence="2" id="KW-0813">Transport</keyword>
<sequence>MANEDGSNSGFATNVRVFEPHRASLPPLGRYLSDFWGRRAFAIELARFADKAEYLGSRIGKIWLVLNPLLLAMVYFFLVTILRGAGSKTAGLETLAHILIGLFTFYFAQNCINDGAQSIISGGRLILNQAFPLTLLPLSSIIRAFWQFLPTIPVYFVVIFIGKFIFPDAQIPFITWNLFWVPFIILALIFTSFGLSLMFATMNVYFRDTGKFLTYLTRIWLYASPVLWKPDMLHGWHEMILYVNPLGPALSATSNIWVNGSPPTSSQAIGCVVWAILAMLFGGYLFISRERDFAVRI</sequence>
<keyword evidence="5 7" id="KW-1133">Transmembrane helix</keyword>
<protein>
    <submittedName>
        <fullName evidence="10">Unannotated protein</fullName>
    </submittedName>
</protein>
<keyword evidence="4 7" id="KW-0812">Transmembrane</keyword>
<feature type="domain" description="ABC-2 type transporter transmembrane" evidence="8">
    <location>
        <begin position="57"/>
        <end position="253"/>
    </location>
</feature>
<evidence type="ECO:0000256" key="2">
    <source>
        <dbReference type="ARBA" id="ARBA00022448"/>
    </source>
</evidence>
<feature type="transmembrane region" description="Helical" evidence="7">
    <location>
        <begin position="62"/>
        <end position="82"/>
    </location>
</feature>
<evidence type="ECO:0000256" key="5">
    <source>
        <dbReference type="ARBA" id="ARBA00022989"/>
    </source>
</evidence>
<evidence type="ECO:0000256" key="1">
    <source>
        <dbReference type="ARBA" id="ARBA00004651"/>
    </source>
</evidence>
<evidence type="ECO:0000313" key="9">
    <source>
        <dbReference type="EMBL" id="CAB4595379.1"/>
    </source>
</evidence>
<dbReference type="PANTHER" id="PTHR30413">
    <property type="entry name" value="INNER MEMBRANE TRANSPORT PERMEASE"/>
    <property type="match status" value="1"/>
</dbReference>
<dbReference type="AlphaFoldDB" id="A0A6J6WCG9"/>
<proteinExistence type="predicted"/>
<dbReference type="EMBL" id="CAFBMI010000065">
    <property type="protein sequence ID" value="CAB4903033.1"/>
    <property type="molecule type" value="Genomic_DNA"/>
</dbReference>
<dbReference type="InterPro" id="IPR013525">
    <property type="entry name" value="ABC2_TM"/>
</dbReference>
<dbReference type="Pfam" id="PF01061">
    <property type="entry name" value="ABC2_membrane"/>
    <property type="match status" value="1"/>
</dbReference>
<organism evidence="10">
    <name type="scientific">freshwater metagenome</name>
    <dbReference type="NCBI Taxonomy" id="449393"/>
    <lineage>
        <taxon>unclassified sequences</taxon>
        <taxon>metagenomes</taxon>
        <taxon>ecological metagenomes</taxon>
    </lineage>
</organism>
<evidence type="ECO:0000259" key="8">
    <source>
        <dbReference type="Pfam" id="PF01061"/>
    </source>
</evidence>
<keyword evidence="6 7" id="KW-0472">Membrane</keyword>
<comment type="subcellular location">
    <subcellularLocation>
        <location evidence="1">Cell membrane</location>
        <topology evidence="1">Multi-pass membrane protein</topology>
    </subcellularLocation>
</comment>
<evidence type="ECO:0000256" key="7">
    <source>
        <dbReference type="SAM" id="Phobius"/>
    </source>
</evidence>
<gene>
    <name evidence="9" type="ORF">UFOPK1773_01067</name>
    <name evidence="10" type="ORF">UFOPK2931_00773</name>
    <name evidence="11" type="ORF">UFOPK3558_00783</name>
</gene>
<feature type="transmembrane region" description="Helical" evidence="7">
    <location>
        <begin position="148"/>
        <end position="166"/>
    </location>
</feature>
<evidence type="ECO:0000313" key="11">
    <source>
        <dbReference type="EMBL" id="CAB4903033.1"/>
    </source>
</evidence>
<evidence type="ECO:0000256" key="4">
    <source>
        <dbReference type="ARBA" id="ARBA00022692"/>
    </source>
</evidence>
<reference evidence="10" key="1">
    <citation type="submission" date="2020-05" db="EMBL/GenBank/DDBJ databases">
        <authorList>
            <person name="Chiriac C."/>
            <person name="Salcher M."/>
            <person name="Ghai R."/>
            <person name="Kavagutti S V."/>
        </authorList>
    </citation>
    <scope>NUCLEOTIDE SEQUENCE</scope>
</reference>
<keyword evidence="3" id="KW-1003">Cell membrane</keyword>
<feature type="transmembrane region" description="Helical" evidence="7">
    <location>
        <begin position="264"/>
        <end position="287"/>
    </location>
</feature>